<keyword evidence="2" id="KW-1185">Reference proteome</keyword>
<comment type="caution">
    <text evidence="1">The sequence shown here is derived from an EMBL/GenBank/DDBJ whole genome shotgun (WGS) entry which is preliminary data.</text>
</comment>
<dbReference type="Proteomes" id="UP001500936">
    <property type="component" value="Unassembled WGS sequence"/>
</dbReference>
<accession>A0ABP8KB42</accession>
<proteinExistence type="predicted"/>
<organism evidence="1 2">
    <name type="scientific">Nibrella viscosa</name>
    <dbReference type="NCBI Taxonomy" id="1084524"/>
    <lineage>
        <taxon>Bacteria</taxon>
        <taxon>Pseudomonadati</taxon>
        <taxon>Bacteroidota</taxon>
        <taxon>Cytophagia</taxon>
        <taxon>Cytophagales</taxon>
        <taxon>Spirosomataceae</taxon>
        <taxon>Nibrella</taxon>
    </lineage>
</organism>
<dbReference type="EMBL" id="BAABHB010000003">
    <property type="protein sequence ID" value="GAA4403211.1"/>
    <property type="molecule type" value="Genomic_DNA"/>
</dbReference>
<name>A0ABP8KB42_9BACT</name>
<dbReference type="RefSeq" id="WP_345266375.1">
    <property type="nucleotide sequence ID" value="NZ_BAABHB010000003.1"/>
</dbReference>
<evidence type="ECO:0000313" key="2">
    <source>
        <dbReference type="Proteomes" id="UP001500936"/>
    </source>
</evidence>
<dbReference type="Gene3D" id="2.40.128.460">
    <property type="entry name" value="Periplasmic lysozyme inhibitor of I-type lysozyme"/>
    <property type="match status" value="1"/>
</dbReference>
<evidence type="ECO:0000313" key="1">
    <source>
        <dbReference type="EMBL" id="GAA4403211.1"/>
    </source>
</evidence>
<gene>
    <name evidence="1" type="ORF">GCM10023187_19080</name>
</gene>
<reference evidence="2" key="1">
    <citation type="journal article" date="2019" name="Int. J. Syst. Evol. Microbiol.">
        <title>The Global Catalogue of Microorganisms (GCM) 10K type strain sequencing project: providing services to taxonomists for standard genome sequencing and annotation.</title>
        <authorList>
            <consortium name="The Broad Institute Genomics Platform"/>
            <consortium name="The Broad Institute Genome Sequencing Center for Infectious Disease"/>
            <person name="Wu L."/>
            <person name="Ma J."/>
        </authorList>
    </citation>
    <scope>NUCLEOTIDE SEQUENCE [LARGE SCALE GENOMIC DNA]</scope>
    <source>
        <strain evidence="2">JCM 17925</strain>
    </source>
</reference>
<dbReference type="InterPro" id="IPR038643">
    <property type="entry name" value="PliI_sf"/>
</dbReference>
<protein>
    <submittedName>
        <fullName evidence="1">Uncharacterized protein</fullName>
    </submittedName>
</protein>
<sequence>MPLNVFWGGLVVLLLLTNPGKAQDTYAYRSVDYKDTLRYYTYSFVITAGGSGPIRDLNIRAYRGVVLLTNIWIETDGIVVDAEIADLDNNRFPELYIYTTSYGSGSFGNVYGWQFLASNKGDIFPVNWESIAVNGYMGHDSIWVQKPYLFRKFPIYLPGDSNAEPTGGSRTLRYRLQKMDEDYVLIAVP</sequence>